<proteinExistence type="predicted"/>
<dbReference type="InterPro" id="IPR005182">
    <property type="entry name" value="YdbS-like_PH"/>
</dbReference>
<keyword evidence="2" id="KW-1133">Transmembrane helix</keyword>
<accession>A0ABU2BZ55</accession>
<evidence type="ECO:0000256" key="1">
    <source>
        <dbReference type="SAM" id="MobiDB-lite"/>
    </source>
</evidence>
<sequence>MALRLELRPRHRIEDQLLEQLGEEIVRAMPHHPIAFLRGGLWLLLSALWTVAVMITNGPVGALLPVFLFLLRGGWLLLAVYEDWFVITDMRIFRIRGVLNQRAAAMSLSRIVDFTMEQPLMGQLLGYGHFVFENAAQDQGLREIRMLRDVVAVNNLIQQLVFEAGGGPAKHKRGKVPESVAVAPGAEGGPLVPQEPLGDPVVGWGTYDDPDATGQIPHVRDED</sequence>
<feature type="region of interest" description="Disordered" evidence="1">
    <location>
        <begin position="182"/>
        <end position="223"/>
    </location>
</feature>
<protein>
    <recommendedName>
        <fullName evidence="3">YdbS-like PH domain-containing protein</fullName>
    </recommendedName>
</protein>
<feature type="domain" description="YdbS-like PH" evidence="3">
    <location>
        <begin position="83"/>
        <end position="144"/>
    </location>
</feature>
<gene>
    <name evidence="4" type="ORF">J2S63_003207</name>
</gene>
<evidence type="ECO:0000313" key="5">
    <source>
        <dbReference type="Proteomes" id="UP001183648"/>
    </source>
</evidence>
<comment type="caution">
    <text evidence="4">The sequence shown here is derived from an EMBL/GenBank/DDBJ whole genome shotgun (WGS) entry which is preliminary data.</text>
</comment>
<dbReference type="PANTHER" id="PTHR37938">
    <property type="entry name" value="BLL0215 PROTEIN"/>
    <property type="match status" value="1"/>
</dbReference>
<feature type="transmembrane region" description="Helical" evidence="2">
    <location>
        <begin position="35"/>
        <end position="56"/>
    </location>
</feature>
<reference evidence="4 5" key="1">
    <citation type="submission" date="2023-07" db="EMBL/GenBank/DDBJ databases">
        <title>Sequencing the genomes of 1000 actinobacteria strains.</title>
        <authorList>
            <person name="Klenk H.-P."/>
        </authorList>
    </citation>
    <scope>NUCLEOTIDE SEQUENCE [LARGE SCALE GENOMIC DNA]</scope>
    <source>
        <strain evidence="4 5">DSM 19426</strain>
    </source>
</reference>
<name>A0ABU2BZ55_9ACTN</name>
<keyword evidence="5" id="KW-1185">Reference proteome</keyword>
<dbReference type="Proteomes" id="UP001183648">
    <property type="component" value="Unassembled WGS sequence"/>
</dbReference>
<evidence type="ECO:0000256" key="2">
    <source>
        <dbReference type="SAM" id="Phobius"/>
    </source>
</evidence>
<keyword evidence="2" id="KW-0812">Transmembrane</keyword>
<dbReference type="EMBL" id="JAVDYG010000001">
    <property type="protein sequence ID" value="MDR7363654.1"/>
    <property type="molecule type" value="Genomic_DNA"/>
</dbReference>
<evidence type="ECO:0000259" key="3">
    <source>
        <dbReference type="Pfam" id="PF03703"/>
    </source>
</evidence>
<keyword evidence="2" id="KW-0472">Membrane</keyword>
<evidence type="ECO:0000313" key="4">
    <source>
        <dbReference type="EMBL" id="MDR7363654.1"/>
    </source>
</evidence>
<dbReference type="PANTHER" id="PTHR37938:SF1">
    <property type="entry name" value="BLL0215 PROTEIN"/>
    <property type="match status" value="1"/>
</dbReference>
<organism evidence="4 5">
    <name type="scientific">Nocardioides marmoribigeumensis</name>
    <dbReference type="NCBI Taxonomy" id="433649"/>
    <lineage>
        <taxon>Bacteria</taxon>
        <taxon>Bacillati</taxon>
        <taxon>Actinomycetota</taxon>
        <taxon>Actinomycetes</taxon>
        <taxon>Propionibacteriales</taxon>
        <taxon>Nocardioidaceae</taxon>
        <taxon>Nocardioides</taxon>
    </lineage>
</organism>
<feature type="transmembrane region" description="Helical" evidence="2">
    <location>
        <begin position="62"/>
        <end position="81"/>
    </location>
</feature>
<dbReference type="Pfam" id="PF03703">
    <property type="entry name" value="bPH_2"/>
    <property type="match status" value="1"/>
</dbReference>
<dbReference type="RefSeq" id="WP_310304296.1">
    <property type="nucleotide sequence ID" value="NZ_BAAAPS010000003.1"/>
</dbReference>